<dbReference type="EnsemblProtists" id="EOD07597">
    <property type="protein sequence ID" value="EOD07597"/>
    <property type="gene ID" value="EMIHUDRAFT_258585"/>
</dbReference>
<dbReference type="AlphaFoldDB" id="A0A0D3I8L2"/>
<dbReference type="KEGG" id="ehx:EMIHUDRAFT_258585"/>
<dbReference type="RefSeq" id="XP_005760026.1">
    <property type="nucleotide sequence ID" value="XM_005759969.1"/>
</dbReference>
<reference evidence="2" key="1">
    <citation type="journal article" date="2013" name="Nature">
        <title>Pan genome of the phytoplankton Emiliania underpins its global distribution.</title>
        <authorList>
            <person name="Read B.A."/>
            <person name="Kegel J."/>
            <person name="Klute M.J."/>
            <person name="Kuo A."/>
            <person name="Lefebvre S.C."/>
            <person name="Maumus F."/>
            <person name="Mayer C."/>
            <person name="Miller J."/>
            <person name="Monier A."/>
            <person name="Salamov A."/>
            <person name="Young J."/>
            <person name="Aguilar M."/>
            <person name="Claverie J.M."/>
            <person name="Frickenhaus S."/>
            <person name="Gonzalez K."/>
            <person name="Herman E.K."/>
            <person name="Lin Y.C."/>
            <person name="Napier J."/>
            <person name="Ogata H."/>
            <person name="Sarno A.F."/>
            <person name="Shmutz J."/>
            <person name="Schroeder D."/>
            <person name="de Vargas C."/>
            <person name="Verret F."/>
            <person name="von Dassow P."/>
            <person name="Valentin K."/>
            <person name="Van de Peer Y."/>
            <person name="Wheeler G."/>
            <person name="Dacks J.B."/>
            <person name="Delwiche C.F."/>
            <person name="Dyhrman S.T."/>
            <person name="Glockner G."/>
            <person name="John U."/>
            <person name="Richards T."/>
            <person name="Worden A.Z."/>
            <person name="Zhang X."/>
            <person name="Grigoriev I.V."/>
            <person name="Allen A.E."/>
            <person name="Bidle K."/>
            <person name="Borodovsky M."/>
            <person name="Bowler C."/>
            <person name="Brownlee C."/>
            <person name="Cock J.M."/>
            <person name="Elias M."/>
            <person name="Gladyshev V.N."/>
            <person name="Groth M."/>
            <person name="Guda C."/>
            <person name="Hadaegh A."/>
            <person name="Iglesias-Rodriguez M.D."/>
            <person name="Jenkins J."/>
            <person name="Jones B.M."/>
            <person name="Lawson T."/>
            <person name="Leese F."/>
            <person name="Lindquist E."/>
            <person name="Lobanov A."/>
            <person name="Lomsadze A."/>
            <person name="Malik S.B."/>
            <person name="Marsh M.E."/>
            <person name="Mackinder L."/>
            <person name="Mock T."/>
            <person name="Mueller-Roeber B."/>
            <person name="Pagarete A."/>
            <person name="Parker M."/>
            <person name="Probert I."/>
            <person name="Quesneville H."/>
            <person name="Raines C."/>
            <person name="Rensing S.A."/>
            <person name="Riano-Pachon D.M."/>
            <person name="Richier S."/>
            <person name="Rokitta S."/>
            <person name="Shiraiwa Y."/>
            <person name="Soanes D.M."/>
            <person name="van der Giezen M."/>
            <person name="Wahlund T.M."/>
            <person name="Williams B."/>
            <person name="Wilson W."/>
            <person name="Wolfe G."/>
            <person name="Wurch L.L."/>
        </authorList>
    </citation>
    <scope>NUCLEOTIDE SEQUENCE</scope>
</reference>
<name>A0A0D3I8L2_EMIH1</name>
<dbReference type="GeneID" id="17253748"/>
<accession>A0A0D3I8L2</accession>
<organism evidence="1 2">
    <name type="scientific">Emiliania huxleyi (strain CCMP1516)</name>
    <dbReference type="NCBI Taxonomy" id="280463"/>
    <lineage>
        <taxon>Eukaryota</taxon>
        <taxon>Haptista</taxon>
        <taxon>Haptophyta</taxon>
        <taxon>Prymnesiophyceae</taxon>
        <taxon>Isochrysidales</taxon>
        <taxon>Noelaerhabdaceae</taxon>
        <taxon>Emiliania</taxon>
    </lineage>
</organism>
<keyword evidence="2" id="KW-1185">Reference proteome</keyword>
<dbReference type="Proteomes" id="UP000013827">
    <property type="component" value="Unassembled WGS sequence"/>
</dbReference>
<dbReference type="HOGENOM" id="CLU_1850455_0_0_1"/>
<dbReference type="SUPFAM" id="SSF81901">
    <property type="entry name" value="HCP-like"/>
    <property type="match status" value="1"/>
</dbReference>
<evidence type="ECO:0000313" key="2">
    <source>
        <dbReference type="Proteomes" id="UP000013827"/>
    </source>
</evidence>
<dbReference type="PANTHER" id="PTHR45588:SF1">
    <property type="entry name" value="WW DOMAIN-CONTAINING PROTEIN"/>
    <property type="match status" value="1"/>
</dbReference>
<dbReference type="PaxDb" id="2903-EOD07597"/>
<reference evidence="1" key="2">
    <citation type="submission" date="2024-10" db="UniProtKB">
        <authorList>
            <consortium name="EnsemblProtists"/>
        </authorList>
    </citation>
    <scope>IDENTIFICATION</scope>
</reference>
<evidence type="ECO:0000313" key="1">
    <source>
        <dbReference type="EnsemblProtists" id="EOD07597"/>
    </source>
</evidence>
<proteinExistence type="predicted"/>
<protein>
    <submittedName>
        <fullName evidence="1">Uncharacterized protein</fullName>
    </submittedName>
</protein>
<dbReference type="PANTHER" id="PTHR45588">
    <property type="entry name" value="TPR DOMAIN-CONTAINING PROTEIN"/>
    <property type="match status" value="1"/>
</dbReference>
<dbReference type="STRING" id="2903.R1BE35"/>
<sequence length="139" mass="15031">MLDDDPPPPTLGAYTQPVSTTVRECQLLFDRGCVWAFSLHREEAVACFQRAAEADSACAMAHWGVAFANGPDYNWNESAGFFAAAAQHAGYPSFKVAADALERAAAALTDESPQRERDLVGALALLFEWPVTPTAAQRK</sequence>